<dbReference type="EMBL" id="FMJD01000008">
    <property type="protein sequence ID" value="SCM77555.1"/>
    <property type="molecule type" value="Genomic_DNA"/>
</dbReference>
<accession>A0A212LJ25</accession>
<organism evidence="1">
    <name type="scientific">uncultured Pleomorphomonas sp</name>
    <dbReference type="NCBI Taxonomy" id="442121"/>
    <lineage>
        <taxon>Bacteria</taxon>
        <taxon>Pseudomonadati</taxon>
        <taxon>Pseudomonadota</taxon>
        <taxon>Alphaproteobacteria</taxon>
        <taxon>Hyphomicrobiales</taxon>
        <taxon>Pleomorphomonadaceae</taxon>
        <taxon>Pleomorphomonas</taxon>
        <taxon>environmental samples</taxon>
    </lineage>
</organism>
<name>A0A212LJ25_9HYPH</name>
<reference evidence="1" key="1">
    <citation type="submission" date="2016-08" db="EMBL/GenBank/DDBJ databases">
        <authorList>
            <person name="Seilhamer J.J."/>
        </authorList>
    </citation>
    <scope>NUCLEOTIDE SEQUENCE</scope>
    <source>
        <strain evidence="1">86</strain>
    </source>
</reference>
<sequence length="37" mass="3948">MVSGSQGRTMALLQETLSVVVKTGAMKPSDTRQAIVR</sequence>
<evidence type="ECO:0000313" key="1">
    <source>
        <dbReference type="EMBL" id="SCM77555.1"/>
    </source>
</evidence>
<gene>
    <name evidence="1" type="ORF">KL86PLE_41360</name>
</gene>
<dbReference type="AlphaFoldDB" id="A0A212LJ25"/>
<proteinExistence type="predicted"/>
<protein>
    <submittedName>
        <fullName evidence="1">Uncharacterized protein</fullName>
    </submittedName>
</protein>